<dbReference type="STRING" id="644352.J3NW24"/>
<sequence>MAGLGFVAWDCRDQVDRATLFYQEGEKRRKIEEENQYLKRLLREHGICWSPAVAHRADFFDGSSSSNAKLSCRDRFARTITRARTAAARAADKGARLPPEIFLRIIEFAMISPDPIIDPLTKPDNRSITAKEARAKSGLAIGLMAVSRAFRVEATKVLWSRNTFIFTTPEALLGMASLSLEIRSQIKHINLRIIARFYKDDNRPLSLPKRDHPNLPRALNLPINERPKGHSGAIGGLRSYAWLQVVDFLTALLPPYQPPAQSRDKKRKRDLGTAVPRPRLLPNLDKMRIDLVNFPQRLLRNLPANDLHQIAAHELACTLSELTVTGFPCCMVGIRAASDVSEMLRDNGLFVDAGVSYMQQRGGRLEAVKKIPQFGCRVVRPRWPTQKKTADNSAEPEDGLPDGLESQPGWQPLDMHHHHHHNNEHYDPLPVPVETEGEHSFWETGMIWKQVPTSLFSDEKREWAEFEPHRGFAVDDIDEWPDSDDEEDMRVRCKKCLKVHFDPMFDSD</sequence>
<evidence type="ECO:0000313" key="2">
    <source>
        <dbReference type="EMBL" id="EJT75554.1"/>
    </source>
</evidence>
<reference evidence="2" key="2">
    <citation type="submission" date="2010-07" db="EMBL/GenBank/DDBJ databases">
        <authorList>
            <consortium name="The Broad Institute Genome Sequencing Platform"/>
            <consortium name="Broad Institute Genome Sequencing Center for Infectious Disease"/>
            <person name="Ma L.-J."/>
            <person name="Dead R."/>
            <person name="Young S."/>
            <person name="Zeng Q."/>
            <person name="Koehrsen M."/>
            <person name="Alvarado L."/>
            <person name="Berlin A."/>
            <person name="Chapman S.B."/>
            <person name="Chen Z."/>
            <person name="Freedman E."/>
            <person name="Gellesch M."/>
            <person name="Goldberg J."/>
            <person name="Griggs A."/>
            <person name="Gujja S."/>
            <person name="Heilman E.R."/>
            <person name="Heiman D."/>
            <person name="Hepburn T."/>
            <person name="Howarth C."/>
            <person name="Jen D."/>
            <person name="Larson L."/>
            <person name="Mehta T."/>
            <person name="Neiman D."/>
            <person name="Pearson M."/>
            <person name="Roberts A."/>
            <person name="Saif S."/>
            <person name="Shea T."/>
            <person name="Shenoy N."/>
            <person name="Sisk P."/>
            <person name="Stolte C."/>
            <person name="Sykes S."/>
            <person name="Walk T."/>
            <person name="White J."/>
            <person name="Yandava C."/>
            <person name="Haas B."/>
            <person name="Nusbaum C."/>
            <person name="Birren B."/>
        </authorList>
    </citation>
    <scope>NUCLEOTIDE SEQUENCE</scope>
    <source>
        <strain evidence="2">R3-111a-1</strain>
    </source>
</reference>
<dbReference type="HOGENOM" id="CLU_032154_0_0_1"/>
<dbReference type="GeneID" id="20345945"/>
<dbReference type="EnsemblFungi" id="EJT75554">
    <property type="protein sequence ID" value="EJT75554"/>
    <property type="gene ID" value="GGTG_05487"/>
</dbReference>
<feature type="region of interest" description="Disordered" evidence="1">
    <location>
        <begin position="385"/>
        <end position="429"/>
    </location>
</feature>
<organism evidence="2">
    <name type="scientific">Gaeumannomyces tritici (strain R3-111a-1)</name>
    <name type="common">Wheat and barley take-all root rot fungus</name>
    <name type="synonym">Gaeumannomyces graminis var. tritici</name>
    <dbReference type="NCBI Taxonomy" id="644352"/>
    <lineage>
        <taxon>Eukaryota</taxon>
        <taxon>Fungi</taxon>
        <taxon>Dikarya</taxon>
        <taxon>Ascomycota</taxon>
        <taxon>Pezizomycotina</taxon>
        <taxon>Sordariomycetes</taxon>
        <taxon>Sordariomycetidae</taxon>
        <taxon>Magnaporthales</taxon>
        <taxon>Magnaporthaceae</taxon>
        <taxon>Gaeumannomyces</taxon>
    </lineage>
</organism>
<evidence type="ECO:0008006" key="5">
    <source>
        <dbReference type="Google" id="ProtNLM"/>
    </source>
</evidence>
<dbReference type="eggNOG" id="ENOG502RFRV">
    <property type="taxonomic scope" value="Eukaryota"/>
</dbReference>
<protein>
    <recommendedName>
        <fullName evidence="5">F-box domain-containing protein</fullName>
    </recommendedName>
</protein>
<dbReference type="OrthoDB" id="5279415at2759"/>
<evidence type="ECO:0000256" key="1">
    <source>
        <dbReference type="SAM" id="MobiDB-lite"/>
    </source>
</evidence>
<proteinExistence type="predicted"/>
<evidence type="ECO:0000313" key="4">
    <source>
        <dbReference type="Proteomes" id="UP000006039"/>
    </source>
</evidence>
<reference evidence="4" key="1">
    <citation type="submission" date="2010-07" db="EMBL/GenBank/DDBJ databases">
        <title>The genome sequence of Gaeumannomyces graminis var. tritici strain R3-111a-1.</title>
        <authorList>
            <consortium name="The Broad Institute Genome Sequencing Platform"/>
            <person name="Ma L.-J."/>
            <person name="Dead R."/>
            <person name="Young S."/>
            <person name="Zeng Q."/>
            <person name="Koehrsen M."/>
            <person name="Alvarado L."/>
            <person name="Berlin A."/>
            <person name="Chapman S.B."/>
            <person name="Chen Z."/>
            <person name="Freedman E."/>
            <person name="Gellesch M."/>
            <person name="Goldberg J."/>
            <person name="Griggs A."/>
            <person name="Gujja S."/>
            <person name="Heilman E.R."/>
            <person name="Heiman D."/>
            <person name="Hepburn T."/>
            <person name="Howarth C."/>
            <person name="Jen D."/>
            <person name="Larson L."/>
            <person name="Mehta T."/>
            <person name="Neiman D."/>
            <person name="Pearson M."/>
            <person name="Roberts A."/>
            <person name="Saif S."/>
            <person name="Shea T."/>
            <person name="Shenoy N."/>
            <person name="Sisk P."/>
            <person name="Stolte C."/>
            <person name="Sykes S."/>
            <person name="Walk T."/>
            <person name="White J."/>
            <person name="Yandava C."/>
            <person name="Haas B."/>
            <person name="Nusbaum C."/>
            <person name="Birren B."/>
        </authorList>
    </citation>
    <scope>NUCLEOTIDE SEQUENCE [LARGE SCALE GENOMIC DNA]</scope>
    <source>
        <strain evidence="4">R3-111a-1</strain>
    </source>
</reference>
<name>J3NW24_GAET3</name>
<dbReference type="Proteomes" id="UP000006039">
    <property type="component" value="Unassembled WGS sequence"/>
</dbReference>
<keyword evidence="4" id="KW-1185">Reference proteome</keyword>
<dbReference type="VEuPathDB" id="FungiDB:GGTG_05487"/>
<reference evidence="3" key="5">
    <citation type="submission" date="2018-04" db="UniProtKB">
        <authorList>
            <consortium name="EnsemblFungi"/>
        </authorList>
    </citation>
    <scope>IDENTIFICATION</scope>
    <source>
        <strain evidence="3">R3-111a-1</strain>
    </source>
</reference>
<accession>J3NW24</accession>
<gene>
    <name evidence="3" type="primary">20345945</name>
    <name evidence="2" type="ORF">GGTG_05487</name>
</gene>
<evidence type="ECO:0000313" key="3">
    <source>
        <dbReference type="EnsemblFungi" id="EJT75554"/>
    </source>
</evidence>
<reference evidence="2" key="3">
    <citation type="submission" date="2010-09" db="EMBL/GenBank/DDBJ databases">
        <title>Annotation of Gaeumannomyces graminis var. tritici R3-111a-1.</title>
        <authorList>
            <consortium name="The Broad Institute Genome Sequencing Platform"/>
            <person name="Ma L.-J."/>
            <person name="Dead R."/>
            <person name="Young S.K."/>
            <person name="Zeng Q."/>
            <person name="Gargeya S."/>
            <person name="Fitzgerald M."/>
            <person name="Haas B."/>
            <person name="Abouelleil A."/>
            <person name="Alvarado L."/>
            <person name="Arachchi H.M."/>
            <person name="Berlin A."/>
            <person name="Brown A."/>
            <person name="Chapman S.B."/>
            <person name="Chen Z."/>
            <person name="Dunbar C."/>
            <person name="Freedman E."/>
            <person name="Gearin G."/>
            <person name="Gellesch M."/>
            <person name="Goldberg J."/>
            <person name="Griggs A."/>
            <person name="Gujja S."/>
            <person name="Heiman D."/>
            <person name="Howarth C."/>
            <person name="Larson L."/>
            <person name="Lui A."/>
            <person name="MacDonald P.J.P."/>
            <person name="Mehta T."/>
            <person name="Montmayeur A."/>
            <person name="Murphy C."/>
            <person name="Neiman D."/>
            <person name="Pearson M."/>
            <person name="Priest M."/>
            <person name="Roberts A."/>
            <person name="Saif S."/>
            <person name="Shea T."/>
            <person name="Shenoy N."/>
            <person name="Sisk P."/>
            <person name="Stolte C."/>
            <person name="Sykes S."/>
            <person name="Yandava C."/>
            <person name="Wortman J."/>
            <person name="Nusbaum C."/>
            <person name="Birren B."/>
        </authorList>
    </citation>
    <scope>NUCLEOTIDE SEQUENCE</scope>
    <source>
        <strain evidence="2">R3-111a-1</strain>
    </source>
</reference>
<dbReference type="RefSeq" id="XP_009221554.1">
    <property type="nucleotide sequence ID" value="XM_009223290.1"/>
</dbReference>
<dbReference type="AlphaFoldDB" id="J3NW24"/>
<dbReference type="EMBL" id="GL385397">
    <property type="protein sequence ID" value="EJT75554.1"/>
    <property type="molecule type" value="Genomic_DNA"/>
</dbReference>
<reference evidence="3" key="4">
    <citation type="journal article" date="2015" name="G3 (Bethesda)">
        <title>Genome sequences of three phytopathogenic species of the Magnaporthaceae family of fungi.</title>
        <authorList>
            <person name="Okagaki L.H."/>
            <person name="Nunes C.C."/>
            <person name="Sailsbery J."/>
            <person name="Clay B."/>
            <person name="Brown D."/>
            <person name="John T."/>
            <person name="Oh Y."/>
            <person name="Young N."/>
            <person name="Fitzgerald M."/>
            <person name="Haas B.J."/>
            <person name="Zeng Q."/>
            <person name="Young S."/>
            <person name="Adiconis X."/>
            <person name="Fan L."/>
            <person name="Levin J.Z."/>
            <person name="Mitchell T.K."/>
            <person name="Okubara P.A."/>
            <person name="Farman M.L."/>
            <person name="Kohn L.M."/>
            <person name="Birren B."/>
            <person name="Ma L.-J."/>
            <person name="Dean R.A."/>
        </authorList>
    </citation>
    <scope>NUCLEOTIDE SEQUENCE</scope>
    <source>
        <strain evidence="3">R3-111a-1</strain>
    </source>
</reference>